<comment type="caution">
    <text evidence="9">The sequence shown here is derived from an EMBL/GenBank/DDBJ whole genome shotgun (WGS) entry which is preliminary data.</text>
</comment>
<comment type="similarity">
    <text evidence="7">Belongs to the binding-protein-dependent transport system permease family.</text>
</comment>
<dbReference type="AlphaFoldDB" id="A0A9W6LD65"/>
<dbReference type="PANTHER" id="PTHR30151">
    <property type="entry name" value="ALKANE SULFONATE ABC TRANSPORTER-RELATED, MEMBRANE SUBUNIT"/>
    <property type="match status" value="1"/>
</dbReference>
<reference evidence="9" key="1">
    <citation type="submission" date="2022-12" db="EMBL/GenBank/DDBJ databases">
        <title>Reference genome sequencing for broad-spectrum identification of bacterial and archaeal isolates by mass spectrometry.</title>
        <authorList>
            <person name="Sekiguchi Y."/>
            <person name="Tourlousse D.M."/>
        </authorList>
    </citation>
    <scope>NUCLEOTIDE SEQUENCE</scope>
    <source>
        <strain evidence="9">H2</strain>
    </source>
</reference>
<evidence type="ECO:0000256" key="3">
    <source>
        <dbReference type="ARBA" id="ARBA00022475"/>
    </source>
</evidence>
<evidence type="ECO:0000259" key="8">
    <source>
        <dbReference type="PROSITE" id="PS50928"/>
    </source>
</evidence>
<name>A0A9W6LD65_9BACT</name>
<dbReference type="Gene3D" id="1.10.3720.10">
    <property type="entry name" value="MetI-like"/>
    <property type="match status" value="1"/>
</dbReference>
<evidence type="ECO:0000256" key="1">
    <source>
        <dbReference type="ARBA" id="ARBA00004651"/>
    </source>
</evidence>
<organism evidence="9 10">
    <name type="scientific">Geobacter hydrogenophilus</name>
    <dbReference type="NCBI Taxonomy" id="40983"/>
    <lineage>
        <taxon>Bacteria</taxon>
        <taxon>Pseudomonadati</taxon>
        <taxon>Thermodesulfobacteriota</taxon>
        <taxon>Desulfuromonadia</taxon>
        <taxon>Geobacterales</taxon>
        <taxon>Geobacteraceae</taxon>
        <taxon>Geobacter</taxon>
    </lineage>
</organism>
<dbReference type="Proteomes" id="UP001144352">
    <property type="component" value="Unassembled WGS sequence"/>
</dbReference>
<keyword evidence="10" id="KW-1185">Reference proteome</keyword>
<dbReference type="SUPFAM" id="SSF161098">
    <property type="entry name" value="MetI-like"/>
    <property type="match status" value="1"/>
</dbReference>
<accession>A0A9W6LD65</accession>
<dbReference type="InterPro" id="IPR000515">
    <property type="entry name" value="MetI-like"/>
</dbReference>
<sequence length="267" mass="28349">MKRDISIIGAIPLAVFLALWELLPRAGAIDPVFLPPLSTVVETVVGLWHGGDLQTHALVSLRRALVGFLAAVALGLPLGLVVGGWFPRLQTALEPLMELFAQANPVVLFHIIILFLGIGEGAKTFIIGWLCLWPVTFSAINGVRGADPLILKAARSLGVGRLRLFVSVVIPLAAPSIFAGLRLSAGYAFIMLIAAEMMGASSGLGWLVIQAQESYHVARIFAGAAVITVMALAVDGILKLIGLWLAPARDTEESRPLGELAANVKER</sequence>
<keyword evidence="6 7" id="KW-0472">Membrane</keyword>
<evidence type="ECO:0000313" key="9">
    <source>
        <dbReference type="EMBL" id="GLI39448.1"/>
    </source>
</evidence>
<feature type="transmembrane region" description="Helical" evidence="7">
    <location>
        <begin position="221"/>
        <end position="246"/>
    </location>
</feature>
<keyword evidence="3" id="KW-1003">Cell membrane</keyword>
<gene>
    <name evidence="9" type="ORF">GHYDROH2_29490</name>
</gene>
<evidence type="ECO:0000256" key="2">
    <source>
        <dbReference type="ARBA" id="ARBA00022448"/>
    </source>
</evidence>
<comment type="subcellular location">
    <subcellularLocation>
        <location evidence="1 7">Cell membrane</location>
        <topology evidence="1 7">Multi-pass membrane protein</topology>
    </subcellularLocation>
</comment>
<keyword evidence="5 7" id="KW-1133">Transmembrane helix</keyword>
<evidence type="ECO:0000256" key="4">
    <source>
        <dbReference type="ARBA" id="ARBA00022692"/>
    </source>
</evidence>
<proteinExistence type="inferred from homology"/>
<feature type="transmembrane region" description="Helical" evidence="7">
    <location>
        <begin position="124"/>
        <end position="143"/>
    </location>
</feature>
<keyword evidence="4 7" id="KW-0812">Transmembrane</keyword>
<dbReference type="InterPro" id="IPR035906">
    <property type="entry name" value="MetI-like_sf"/>
</dbReference>
<feature type="transmembrane region" description="Helical" evidence="7">
    <location>
        <begin position="64"/>
        <end position="87"/>
    </location>
</feature>
<evidence type="ECO:0000256" key="7">
    <source>
        <dbReference type="RuleBase" id="RU363032"/>
    </source>
</evidence>
<dbReference type="RefSeq" id="WP_214186580.1">
    <property type="nucleotide sequence ID" value="NZ_BSDS01000002.1"/>
</dbReference>
<dbReference type="CDD" id="cd06261">
    <property type="entry name" value="TM_PBP2"/>
    <property type="match status" value="1"/>
</dbReference>
<protein>
    <submittedName>
        <fullName evidence="9">ABC transporter permease</fullName>
    </submittedName>
</protein>
<dbReference type="PANTHER" id="PTHR30151:SF16">
    <property type="entry name" value="ABC TRANSPORTER PERMEASE PROTEIN"/>
    <property type="match status" value="1"/>
</dbReference>
<keyword evidence="2 7" id="KW-0813">Transport</keyword>
<dbReference type="GO" id="GO:0055085">
    <property type="term" value="P:transmembrane transport"/>
    <property type="evidence" value="ECO:0007669"/>
    <property type="project" value="InterPro"/>
</dbReference>
<dbReference type="EMBL" id="BSDS01000002">
    <property type="protein sequence ID" value="GLI39448.1"/>
    <property type="molecule type" value="Genomic_DNA"/>
</dbReference>
<dbReference type="GO" id="GO:0005886">
    <property type="term" value="C:plasma membrane"/>
    <property type="evidence" value="ECO:0007669"/>
    <property type="project" value="UniProtKB-SubCell"/>
</dbReference>
<evidence type="ECO:0000313" key="10">
    <source>
        <dbReference type="Proteomes" id="UP001144352"/>
    </source>
</evidence>
<feature type="domain" description="ABC transmembrane type-1" evidence="8">
    <location>
        <begin position="57"/>
        <end position="238"/>
    </location>
</feature>
<feature type="transmembrane region" description="Helical" evidence="7">
    <location>
        <begin position="187"/>
        <end position="209"/>
    </location>
</feature>
<evidence type="ECO:0000256" key="6">
    <source>
        <dbReference type="ARBA" id="ARBA00023136"/>
    </source>
</evidence>
<dbReference type="PROSITE" id="PS50928">
    <property type="entry name" value="ABC_TM1"/>
    <property type="match status" value="1"/>
</dbReference>
<evidence type="ECO:0000256" key="5">
    <source>
        <dbReference type="ARBA" id="ARBA00022989"/>
    </source>
</evidence>
<dbReference type="Pfam" id="PF00528">
    <property type="entry name" value="BPD_transp_1"/>
    <property type="match status" value="1"/>
</dbReference>
<feature type="transmembrane region" description="Helical" evidence="7">
    <location>
        <begin position="164"/>
        <end position="181"/>
    </location>
</feature>
<feature type="transmembrane region" description="Helical" evidence="7">
    <location>
        <begin position="99"/>
        <end position="118"/>
    </location>
</feature>